<keyword evidence="2" id="KW-0472">Membrane</keyword>
<name>A0ABS4CI21_9ENTE</name>
<dbReference type="PANTHER" id="PTHR33392">
    <property type="entry name" value="POLYISOPRENYL-TEICHOIC ACID--PEPTIDOGLYCAN TEICHOIC ACID TRANSFERASE TAGU"/>
    <property type="match status" value="1"/>
</dbReference>
<dbReference type="InterPro" id="IPR004474">
    <property type="entry name" value="LytR_CpsA_psr"/>
</dbReference>
<sequence>MKQGGNELSKGKKIALIIAGIITVLVIGTIGLAAKIYSDISRTAAKTYETVERQQPAETKREVAADLKKKESFSILLMGIDTGTDGRVDQGRSDTMMVATVNAEDNQTTIVSIPRDTYTEIVGYGTEDKINHAYAFGGAAMSMDTVEKMLDIPIDHYVSINMEGLKELVDAVGGISVSNTLEFTQDDYTFKVGKVDLDGDQALSYSRMRYEDPNGDYGRQERQRKIVDAIVRKMLTMSGVSQYQGVLDTLSEHMKTDLSFDDLKTIALDYRSALGAVKQDQLKGEGFMQDGVSYQGINAEELQRVQTELKEQLGLAE</sequence>
<proteinExistence type="inferred from homology"/>
<evidence type="ECO:0000313" key="5">
    <source>
        <dbReference type="Proteomes" id="UP000673375"/>
    </source>
</evidence>
<dbReference type="Proteomes" id="UP000673375">
    <property type="component" value="Unassembled WGS sequence"/>
</dbReference>
<accession>A0ABS4CI21</accession>
<evidence type="ECO:0000313" key="4">
    <source>
        <dbReference type="EMBL" id="MBP1046085.1"/>
    </source>
</evidence>
<evidence type="ECO:0000259" key="3">
    <source>
        <dbReference type="Pfam" id="PF03816"/>
    </source>
</evidence>
<keyword evidence="2" id="KW-0812">Transmembrane</keyword>
<protein>
    <submittedName>
        <fullName evidence="4">LCP family protein</fullName>
    </submittedName>
</protein>
<reference evidence="4 5" key="1">
    <citation type="submission" date="2020-12" db="EMBL/GenBank/DDBJ databases">
        <title>Vagococcus allomyrinae sp. nov. and Enterococcus lavae sp. nov., isolated from the larvae of Allomyrina dichotoma.</title>
        <authorList>
            <person name="Lee S.D."/>
        </authorList>
    </citation>
    <scope>NUCLEOTIDE SEQUENCE [LARGE SCALE GENOMIC DNA]</scope>
    <source>
        <strain evidence="4 5">BWM-S5</strain>
    </source>
</reference>
<dbReference type="Gene3D" id="3.40.630.190">
    <property type="entry name" value="LCP protein"/>
    <property type="match status" value="1"/>
</dbReference>
<gene>
    <name evidence="4" type="ORF">I6N96_07300</name>
</gene>
<comment type="similarity">
    <text evidence="1">Belongs to the LytR/CpsA/Psr (LCP) family.</text>
</comment>
<keyword evidence="2" id="KW-1133">Transmembrane helix</keyword>
<dbReference type="InterPro" id="IPR050922">
    <property type="entry name" value="LytR/CpsA/Psr_CW_biosynth"/>
</dbReference>
<dbReference type="NCBIfam" id="TIGR00350">
    <property type="entry name" value="lytR_cpsA_psr"/>
    <property type="match status" value="1"/>
</dbReference>
<dbReference type="EMBL" id="JAEDXU010000003">
    <property type="protein sequence ID" value="MBP1046085.1"/>
    <property type="molecule type" value="Genomic_DNA"/>
</dbReference>
<feature type="domain" description="Cell envelope-related transcriptional attenuator" evidence="3">
    <location>
        <begin position="92"/>
        <end position="235"/>
    </location>
</feature>
<comment type="caution">
    <text evidence="4">The sequence shown here is derived from an EMBL/GenBank/DDBJ whole genome shotgun (WGS) entry which is preliminary data.</text>
</comment>
<evidence type="ECO:0000256" key="1">
    <source>
        <dbReference type="ARBA" id="ARBA00006068"/>
    </source>
</evidence>
<evidence type="ECO:0000256" key="2">
    <source>
        <dbReference type="SAM" id="Phobius"/>
    </source>
</evidence>
<dbReference type="Pfam" id="PF03816">
    <property type="entry name" value="LytR_cpsA_psr"/>
    <property type="match status" value="1"/>
</dbReference>
<organism evidence="4 5">
    <name type="scientific">Enterococcus larvae</name>
    <dbReference type="NCBI Taxonomy" id="2794352"/>
    <lineage>
        <taxon>Bacteria</taxon>
        <taxon>Bacillati</taxon>
        <taxon>Bacillota</taxon>
        <taxon>Bacilli</taxon>
        <taxon>Lactobacillales</taxon>
        <taxon>Enterococcaceae</taxon>
        <taxon>Enterococcus</taxon>
    </lineage>
</organism>
<dbReference type="PANTHER" id="PTHR33392:SF6">
    <property type="entry name" value="POLYISOPRENYL-TEICHOIC ACID--PEPTIDOGLYCAN TEICHOIC ACID TRANSFERASE TAGU"/>
    <property type="match status" value="1"/>
</dbReference>
<feature type="transmembrane region" description="Helical" evidence="2">
    <location>
        <begin position="14"/>
        <end position="34"/>
    </location>
</feature>
<keyword evidence="5" id="KW-1185">Reference proteome</keyword>